<dbReference type="InterPro" id="IPR036412">
    <property type="entry name" value="HAD-like_sf"/>
</dbReference>
<dbReference type="Pfam" id="PF13242">
    <property type="entry name" value="Hydrolase_like"/>
    <property type="match status" value="1"/>
</dbReference>
<dbReference type="NCBIfam" id="TIGR01459">
    <property type="entry name" value="HAD-SF-IIA-hyp4"/>
    <property type="match status" value="1"/>
</dbReference>
<dbReference type="Gene3D" id="3.40.50.1000">
    <property type="entry name" value="HAD superfamily/HAD-like"/>
    <property type="match status" value="2"/>
</dbReference>
<dbReference type="InterPro" id="IPR006356">
    <property type="entry name" value="HAD-SF_hydro_IIA_hyp3"/>
</dbReference>
<dbReference type="AlphaFoldDB" id="A0A5J4YY65"/>
<evidence type="ECO:0000313" key="2">
    <source>
        <dbReference type="Proteomes" id="UP000324585"/>
    </source>
</evidence>
<evidence type="ECO:0008006" key="3">
    <source>
        <dbReference type="Google" id="ProtNLM"/>
    </source>
</evidence>
<gene>
    <name evidence="1" type="ORF">FVE85_1977</name>
</gene>
<proteinExistence type="predicted"/>
<sequence>MPPPTFVPQIARQFSQKRRTVKAAVCPVRMATPNARKTVVANRLRDVFLDPKSGSARYETVFLDQFGVVHDGQTPYPSAVQCIGTLATEYGVRIVVLSNSSRRATHAIEKLRDSFGVHPDWIFGVVTSGEVAHCLLEGRGKRAKDMLGLELGARVLHTNWSERGRIQLNEAFEPVGTDTDRTDFVLTHGVEGVSVREADADAVLRMAFPEMLALMRNAAKNDRPLLCANPDMVTVDGGQLRDMPGKLAAEYERHGGPVYRLGKPEAIAYQFACQMLTESTGEVIDRSSILAIGDSMQHDIAGACAFGIDSCYIAGGINAEAFGLKADPSIPSTEWGIPDVSVAETVAEIARIETTSSCSPTYSIPFFRWD</sequence>
<organism evidence="1 2">
    <name type="scientific">Porphyridium purpureum</name>
    <name type="common">Red alga</name>
    <name type="synonym">Porphyridium cruentum</name>
    <dbReference type="NCBI Taxonomy" id="35688"/>
    <lineage>
        <taxon>Eukaryota</taxon>
        <taxon>Rhodophyta</taxon>
        <taxon>Bangiophyceae</taxon>
        <taxon>Porphyridiales</taxon>
        <taxon>Porphyridiaceae</taxon>
        <taxon>Porphyridium</taxon>
    </lineage>
</organism>
<dbReference type="GO" id="GO:0009507">
    <property type="term" value="C:chloroplast"/>
    <property type="evidence" value="ECO:0007669"/>
    <property type="project" value="TreeGrafter"/>
</dbReference>
<dbReference type="EMBL" id="VRMN01000003">
    <property type="protein sequence ID" value="KAA8495822.1"/>
    <property type="molecule type" value="Genomic_DNA"/>
</dbReference>
<dbReference type="OrthoDB" id="426235at2759"/>
<dbReference type="PANTHER" id="PTHR19288:SF90">
    <property type="entry name" value="OS08G0542600 PROTEIN"/>
    <property type="match status" value="1"/>
</dbReference>
<dbReference type="Proteomes" id="UP000324585">
    <property type="component" value="Unassembled WGS sequence"/>
</dbReference>
<accession>A0A5J4YY65</accession>
<dbReference type="Pfam" id="PF13344">
    <property type="entry name" value="Hydrolase_6"/>
    <property type="match status" value="1"/>
</dbReference>
<reference evidence="2" key="1">
    <citation type="journal article" date="2019" name="Nat. Commun.">
        <title>Expansion of phycobilisome linker gene families in mesophilic red algae.</title>
        <authorList>
            <person name="Lee J."/>
            <person name="Kim D."/>
            <person name="Bhattacharya D."/>
            <person name="Yoon H.S."/>
        </authorList>
    </citation>
    <scope>NUCLEOTIDE SEQUENCE [LARGE SCALE GENOMIC DNA]</scope>
    <source>
        <strain evidence="2">CCMP 1328</strain>
    </source>
</reference>
<comment type="caution">
    <text evidence="1">The sequence shown here is derived from an EMBL/GenBank/DDBJ whole genome shotgun (WGS) entry which is preliminary data.</text>
</comment>
<name>A0A5J4YY65_PORPP</name>
<evidence type="ECO:0000313" key="1">
    <source>
        <dbReference type="EMBL" id="KAA8495822.1"/>
    </source>
</evidence>
<dbReference type="InterPro" id="IPR006357">
    <property type="entry name" value="HAD-SF_hydro_IIA"/>
</dbReference>
<dbReference type="InterPro" id="IPR023214">
    <property type="entry name" value="HAD_sf"/>
</dbReference>
<dbReference type="GO" id="GO:0016791">
    <property type="term" value="F:phosphatase activity"/>
    <property type="evidence" value="ECO:0007669"/>
    <property type="project" value="TreeGrafter"/>
</dbReference>
<dbReference type="SUPFAM" id="SSF56784">
    <property type="entry name" value="HAD-like"/>
    <property type="match status" value="1"/>
</dbReference>
<dbReference type="PANTHER" id="PTHR19288">
    <property type="entry name" value="4-NITROPHENYLPHOSPHATASE-RELATED"/>
    <property type="match status" value="1"/>
</dbReference>
<dbReference type="OMA" id="ILCDVWG"/>
<keyword evidence="2" id="KW-1185">Reference proteome</keyword>
<protein>
    <recommendedName>
        <fullName evidence="3">Haloacid dehalogenase-like hydrolase domain-containing protein 2</fullName>
    </recommendedName>
</protein>